<gene>
    <name evidence="1" type="ORF">ACOLOM_LOCUS13615</name>
</gene>
<proteinExistence type="predicted"/>
<dbReference type="EMBL" id="CAJVPT010063328">
    <property type="protein sequence ID" value="CAG8768448.1"/>
    <property type="molecule type" value="Genomic_DNA"/>
</dbReference>
<keyword evidence="2" id="KW-1185">Reference proteome</keyword>
<protein>
    <submittedName>
        <fullName evidence="1">1389_t:CDS:1</fullName>
    </submittedName>
</protein>
<organism evidence="1 2">
    <name type="scientific">Acaulospora colombiana</name>
    <dbReference type="NCBI Taxonomy" id="27376"/>
    <lineage>
        <taxon>Eukaryota</taxon>
        <taxon>Fungi</taxon>
        <taxon>Fungi incertae sedis</taxon>
        <taxon>Mucoromycota</taxon>
        <taxon>Glomeromycotina</taxon>
        <taxon>Glomeromycetes</taxon>
        <taxon>Diversisporales</taxon>
        <taxon>Acaulosporaceae</taxon>
        <taxon>Acaulospora</taxon>
    </lineage>
</organism>
<evidence type="ECO:0000313" key="1">
    <source>
        <dbReference type="EMBL" id="CAG8768448.1"/>
    </source>
</evidence>
<sequence length="159" mass="17699">FINIWRCISEEDKQRTNLTALSLDEDVRSLSMSRANTVLAISETGTLSLFGNVTSTSLSTSQSKKKKRYATRAPDCIVKVINEKGSTIIPIISACFVDQSENKEAGWIIIARGNTVKPTFEKVRFIDEESGNFLQELTLTRHQPNGFLVDESNLASKNL</sequence>
<comment type="caution">
    <text evidence="1">The sequence shown here is derived from an EMBL/GenBank/DDBJ whole genome shotgun (WGS) entry which is preliminary data.</text>
</comment>
<dbReference type="Proteomes" id="UP000789525">
    <property type="component" value="Unassembled WGS sequence"/>
</dbReference>
<evidence type="ECO:0000313" key="2">
    <source>
        <dbReference type="Proteomes" id="UP000789525"/>
    </source>
</evidence>
<name>A0ACA9QXE6_9GLOM</name>
<reference evidence="1" key="1">
    <citation type="submission" date="2021-06" db="EMBL/GenBank/DDBJ databases">
        <authorList>
            <person name="Kallberg Y."/>
            <person name="Tangrot J."/>
            <person name="Rosling A."/>
        </authorList>
    </citation>
    <scope>NUCLEOTIDE SEQUENCE</scope>
    <source>
        <strain evidence="1">CL356</strain>
    </source>
</reference>
<feature type="non-terminal residue" evidence="1">
    <location>
        <position position="159"/>
    </location>
</feature>
<feature type="non-terminal residue" evidence="1">
    <location>
        <position position="1"/>
    </location>
</feature>
<accession>A0ACA9QXE6</accession>